<dbReference type="PANTHER" id="PTHR43471:SF10">
    <property type="entry name" value="SLL1107 PROTEIN"/>
    <property type="match status" value="1"/>
</dbReference>
<feature type="transmembrane region" description="Helical" evidence="1">
    <location>
        <begin position="20"/>
        <end position="41"/>
    </location>
</feature>
<dbReference type="GO" id="GO:0005886">
    <property type="term" value="C:plasma membrane"/>
    <property type="evidence" value="ECO:0007669"/>
    <property type="project" value="UniProtKB-SubCell"/>
</dbReference>
<name>A0A402A6I8_9CHLR</name>
<dbReference type="PANTHER" id="PTHR43471">
    <property type="entry name" value="ABC TRANSPORTER PERMEASE"/>
    <property type="match status" value="1"/>
</dbReference>
<keyword evidence="3" id="KW-1185">Reference proteome</keyword>
<proteinExistence type="predicted"/>
<gene>
    <name evidence="2" type="ORF">KTT_46090</name>
</gene>
<keyword evidence="1" id="KW-0472">Membrane</keyword>
<feature type="transmembrane region" description="Helical" evidence="1">
    <location>
        <begin position="241"/>
        <end position="261"/>
    </location>
</feature>
<accession>A0A402A6I8</accession>
<dbReference type="RefSeq" id="WP_126582289.1">
    <property type="nucleotide sequence ID" value="NZ_BIFR01000002.1"/>
</dbReference>
<sequence length="297" mass="32587">MGLLLMTRFTIQEVLRKRLFLAVLILSLIFITGFALLLHTAMTSIFYTGTNKESVSQFDLWSIGVFMSIPASWFVHLLSCILTIFAAVNMISGEIEAGTFVIIVPKPLHRYEIVLGKWLGYALLLTAYTAGIFFGFLSVIYWSTGYWPSQSLSALGTLELSVLSLLGLTTLGSVLFPTVVNGAIMLILFIGAPVASFVAGIVQFTATIQNHVNVSDGALQNMSTVVNLIIPTDALWHGTSYYLLPTVAMTLLGPTSSFFSLPIISAQQVTTALLVWIACYIILFPLLAAWRFQKRDL</sequence>
<dbReference type="AlphaFoldDB" id="A0A402A6I8"/>
<dbReference type="GO" id="GO:0140359">
    <property type="term" value="F:ABC-type transporter activity"/>
    <property type="evidence" value="ECO:0007669"/>
    <property type="project" value="InterPro"/>
</dbReference>
<evidence type="ECO:0008006" key="4">
    <source>
        <dbReference type="Google" id="ProtNLM"/>
    </source>
</evidence>
<evidence type="ECO:0000313" key="2">
    <source>
        <dbReference type="EMBL" id="GCE14750.1"/>
    </source>
</evidence>
<keyword evidence="1" id="KW-1133">Transmembrane helix</keyword>
<protein>
    <recommendedName>
        <fullName evidence="4">ABC transporter permease</fullName>
    </recommendedName>
</protein>
<feature type="transmembrane region" description="Helical" evidence="1">
    <location>
        <begin position="61"/>
        <end position="88"/>
    </location>
</feature>
<feature type="transmembrane region" description="Helical" evidence="1">
    <location>
        <begin position="118"/>
        <end position="142"/>
    </location>
</feature>
<feature type="transmembrane region" description="Helical" evidence="1">
    <location>
        <begin position="183"/>
        <end position="206"/>
    </location>
</feature>
<dbReference type="EMBL" id="BIFR01000002">
    <property type="protein sequence ID" value="GCE14750.1"/>
    <property type="molecule type" value="Genomic_DNA"/>
</dbReference>
<dbReference type="OrthoDB" id="5146022at2"/>
<reference evidence="3" key="1">
    <citation type="submission" date="2018-12" db="EMBL/GenBank/DDBJ databases">
        <title>Tengunoibacter tsumagoiensis gen. nov., sp. nov., Dictyobacter kobayashii sp. nov., D. alpinus sp. nov., and D. joshuensis sp. nov. and description of Dictyobacteraceae fam. nov. within the order Ktedonobacterales isolated from Tengu-no-mugimeshi.</title>
        <authorList>
            <person name="Wang C.M."/>
            <person name="Zheng Y."/>
            <person name="Sakai Y."/>
            <person name="Toyoda A."/>
            <person name="Minakuchi Y."/>
            <person name="Abe K."/>
            <person name="Yokota A."/>
            <person name="Yabe S."/>
        </authorList>
    </citation>
    <scope>NUCLEOTIDE SEQUENCE [LARGE SCALE GENOMIC DNA]</scope>
    <source>
        <strain evidence="3">Uno3</strain>
    </source>
</reference>
<dbReference type="Proteomes" id="UP000287352">
    <property type="component" value="Unassembled WGS sequence"/>
</dbReference>
<organism evidence="2 3">
    <name type="scientific">Tengunoibacter tsumagoiensis</name>
    <dbReference type="NCBI Taxonomy" id="2014871"/>
    <lineage>
        <taxon>Bacteria</taxon>
        <taxon>Bacillati</taxon>
        <taxon>Chloroflexota</taxon>
        <taxon>Ktedonobacteria</taxon>
        <taxon>Ktedonobacterales</taxon>
        <taxon>Dictyobacteraceae</taxon>
        <taxon>Tengunoibacter</taxon>
    </lineage>
</organism>
<dbReference type="Pfam" id="PF12679">
    <property type="entry name" value="ABC2_membrane_2"/>
    <property type="match status" value="1"/>
</dbReference>
<feature type="transmembrane region" description="Helical" evidence="1">
    <location>
        <begin position="273"/>
        <end position="292"/>
    </location>
</feature>
<comment type="caution">
    <text evidence="2">The sequence shown here is derived from an EMBL/GenBank/DDBJ whole genome shotgun (WGS) entry which is preliminary data.</text>
</comment>
<evidence type="ECO:0000256" key="1">
    <source>
        <dbReference type="SAM" id="Phobius"/>
    </source>
</evidence>
<evidence type="ECO:0000313" key="3">
    <source>
        <dbReference type="Proteomes" id="UP000287352"/>
    </source>
</evidence>
<feature type="transmembrane region" description="Helical" evidence="1">
    <location>
        <begin position="154"/>
        <end position="176"/>
    </location>
</feature>
<keyword evidence="1" id="KW-0812">Transmembrane</keyword>